<comment type="caution">
    <text evidence="2">The sequence shown here is derived from an EMBL/GenBank/DDBJ whole genome shotgun (WGS) entry which is preliminary data.</text>
</comment>
<dbReference type="PANTHER" id="PTHR37487">
    <property type="entry name" value="CHROMOSOME 1, WHOLE GENOME SHOTGUN SEQUENCE"/>
    <property type="match status" value="1"/>
</dbReference>
<protein>
    <submittedName>
        <fullName evidence="2">Uncharacterized protein</fullName>
    </submittedName>
</protein>
<feature type="compositionally biased region" description="Low complexity" evidence="1">
    <location>
        <begin position="154"/>
        <end position="172"/>
    </location>
</feature>
<proteinExistence type="predicted"/>
<dbReference type="EMBL" id="AFRT01001368">
    <property type="protein sequence ID" value="ELU40638.1"/>
    <property type="molecule type" value="Genomic_DNA"/>
</dbReference>
<feature type="region of interest" description="Disordered" evidence="1">
    <location>
        <begin position="205"/>
        <end position="239"/>
    </location>
</feature>
<keyword evidence="3" id="KW-1185">Reference proteome</keyword>
<gene>
    <name evidence="2" type="ORF">AG1IA_05331</name>
</gene>
<reference evidence="2 3" key="1">
    <citation type="journal article" date="2013" name="Nat. Commun.">
        <title>The evolution and pathogenic mechanisms of the rice sheath blight pathogen.</title>
        <authorList>
            <person name="Zheng A."/>
            <person name="Lin R."/>
            <person name="Xu L."/>
            <person name="Qin P."/>
            <person name="Tang C."/>
            <person name="Ai P."/>
            <person name="Zhang D."/>
            <person name="Liu Y."/>
            <person name="Sun Z."/>
            <person name="Feng H."/>
            <person name="Wang Y."/>
            <person name="Chen Y."/>
            <person name="Liang X."/>
            <person name="Fu R."/>
            <person name="Li Q."/>
            <person name="Zhang J."/>
            <person name="Yu X."/>
            <person name="Xie Z."/>
            <person name="Ding L."/>
            <person name="Guan P."/>
            <person name="Tang J."/>
            <person name="Liang Y."/>
            <person name="Wang S."/>
            <person name="Deng Q."/>
            <person name="Li S."/>
            <person name="Zhu J."/>
            <person name="Wang L."/>
            <person name="Liu H."/>
            <person name="Li P."/>
        </authorList>
    </citation>
    <scope>NUCLEOTIDE SEQUENCE [LARGE SCALE GENOMIC DNA]</scope>
    <source>
        <strain evidence="3">AG-1 IA</strain>
    </source>
</reference>
<dbReference type="PANTHER" id="PTHR37487:SF2">
    <property type="entry name" value="EXPRESSED PROTEIN"/>
    <property type="match status" value="1"/>
</dbReference>
<dbReference type="OrthoDB" id="3362246at2759"/>
<feature type="region of interest" description="Disordered" evidence="1">
    <location>
        <begin position="145"/>
        <end position="172"/>
    </location>
</feature>
<organism evidence="2 3">
    <name type="scientific">Thanatephorus cucumeris (strain AG1-IA)</name>
    <name type="common">Rice sheath blight fungus</name>
    <name type="synonym">Rhizoctonia solani</name>
    <dbReference type="NCBI Taxonomy" id="983506"/>
    <lineage>
        <taxon>Eukaryota</taxon>
        <taxon>Fungi</taxon>
        <taxon>Dikarya</taxon>
        <taxon>Basidiomycota</taxon>
        <taxon>Agaricomycotina</taxon>
        <taxon>Agaricomycetes</taxon>
        <taxon>Cantharellales</taxon>
        <taxon>Ceratobasidiaceae</taxon>
        <taxon>Rhizoctonia</taxon>
        <taxon>Rhizoctonia solani AG-1</taxon>
    </lineage>
</organism>
<dbReference type="AlphaFoldDB" id="L8WV42"/>
<dbReference type="Proteomes" id="UP000011668">
    <property type="component" value="Unassembled WGS sequence"/>
</dbReference>
<accession>L8WV42</accession>
<dbReference type="STRING" id="983506.L8WV42"/>
<evidence type="ECO:0000256" key="1">
    <source>
        <dbReference type="SAM" id="MobiDB-lite"/>
    </source>
</evidence>
<dbReference type="HOGENOM" id="CLU_674696_0_0_1"/>
<sequence length="408" mass="41685">MRERRQKPVNGIQKAAATVLSQPAHVDLPLSSSIPTATTMLFQATSFLALLAAVYAQAPQINTPAAVVQCQPAQITFTSDRTPVFISVIPGGQPSAAPLADLGQQSASPFTWNVNVPAGTSITLQIRDSTGAVAYSAPITIQQSSDSSCLGQQPSTSAGSATAAPTTSAPATSSAASSVSSVVSSISSSLSSVASSVASSVSSAVSTATAPATTSRTATVVSPSSTPSGTASGAAPSGTANGAVPAAKAGLVGLLGVAAAVVMALPKRPVIEGPQYHGTSTTASRTGSSLVVRLLFDPQRLLPELLSQSRVFPLNPTRPYGRSDTKLRALVSRNPSFDGQSRNLAQLGPIRFPLFISLPSHVGPRLPTRAYHALSRPIPSCLTRISVHHIIWHYNCASASHDPGRIGT</sequence>
<evidence type="ECO:0000313" key="2">
    <source>
        <dbReference type="EMBL" id="ELU40638.1"/>
    </source>
</evidence>
<evidence type="ECO:0000313" key="3">
    <source>
        <dbReference type="Proteomes" id="UP000011668"/>
    </source>
</evidence>
<name>L8WV42_THACA</name>